<dbReference type="Proteomes" id="UP000235388">
    <property type="component" value="Unassembled WGS sequence"/>
</dbReference>
<protein>
    <submittedName>
        <fullName evidence="1">Uncharacterized protein</fullName>
    </submittedName>
</protein>
<sequence>MLEEISQNKPLYSKLQGGKKSIDQIIDCLHVEDLKTKIGVKKWLSKFSHGQILSSLYRRPIVFLALEDSRSFLPLQLGPNSGVSNDPIYLLYVKNKTTKLAWQIIYRDRIGWFKTPADFDDKLSDDL</sequence>
<proteinExistence type="predicted"/>
<dbReference type="OrthoDB" id="2507501at2759"/>
<dbReference type="AlphaFoldDB" id="A0A2N5SJA6"/>
<evidence type="ECO:0000313" key="1">
    <source>
        <dbReference type="EMBL" id="PLW13325.1"/>
    </source>
</evidence>
<gene>
    <name evidence="1" type="ORF">PCANC_16692</name>
</gene>
<organism evidence="1 2">
    <name type="scientific">Puccinia coronata f. sp. avenae</name>
    <dbReference type="NCBI Taxonomy" id="200324"/>
    <lineage>
        <taxon>Eukaryota</taxon>
        <taxon>Fungi</taxon>
        <taxon>Dikarya</taxon>
        <taxon>Basidiomycota</taxon>
        <taxon>Pucciniomycotina</taxon>
        <taxon>Pucciniomycetes</taxon>
        <taxon>Pucciniales</taxon>
        <taxon>Pucciniaceae</taxon>
        <taxon>Puccinia</taxon>
    </lineage>
</organism>
<comment type="caution">
    <text evidence="1">The sequence shown here is derived from an EMBL/GenBank/DDBJ whole genome shotgun (WGS) entry which is preliminary data.</text>
</comment>
<dbReference type="EMBL" id="PGCJ01000953">
    <property type="protein sequence ID" value="PLW13325.1"/>
    <property type="molecule type" value="Genomic_DNA"/>
</dbReference>
<evidence type="ECO:0000313" key="2">
    <source>
        <dbReference type="Proteomes" id="UP000235388"/>
    </source>
</evidence>
<keyword evidence="2" id="KW-1185">Reference proteome</keyword>
<name>A0A2N5SJA6_9BASI</name>
<accession>A0A2N5SJA6</accession>
<reference evidence="1 2" key="1">
    <citation type="submission" date="2017-11" db="EMBL/GenBank/DDBJ databases">
        <title>De novo assembly and phasing of dikaryotic genomes from two isolates of Puccinia coronata f. sp. avenae, the causal agent of oat crown rust.</title>
        <authorList>
            <person name="Miller M.E."/>
            <person name="Zhang Y."/>
            <person name="Omidvar V."/>
            <person name="Sperschneider J."/>
            <person name="Schwessinger B."/>
            <person name="Raley C."/>
            <person name="Palmer J.M."/>
            <person name="Garnica D."/>
            <person name="Upadhyaya N."/>
            <person name="Rathjen J."/>
            <person name="Taylor J.M."/>
            <person name="Park R.F."/>
            <person name="Dodds P.N."/>
            <person name="Hirsch C.D."/>
            <person name="Kianian S.F."/>
            <person name="Figueroa M."/>
        </authorList>
    </citation>
    <scope>NUCLEOTIDE SEQUENCE [LARGE SCALE GENOMIC DNA]</scope>
    <source>
        <strain evidence="1">12NC29</strain>
    </source>
</reference>